<feature type="chain" id="PRO_5003649455" description="DUF834 domain-containing protein" evidence="1">
    <location>
        <begin position="21"/>
        <end position="96"/>
    </location>
</feature>
<dbReference type="EnsemblPlants" id="ORGLA04G0177000.1">
    <property type="protein sequence ID" value="ORGLA04G0177000.1"/>
    <property type="gene ID" value="ORGLA04G0177000"/>
</dbReference>
<sequence>RRRWISLMLVCSVCMPFACGCERKQSSFAVNTDDGKGDNGKKAGDAGIREGNVVDSLAGADRFTDSDNIGYIVDSLANNTFVADSLEETDAEEKNN</sequence>
<name>I1PNK1_ORYGL</name>
<evidence type="ECO:0000313" key="3">
    <source>
        <dbReference type="Proteomes" id="UP000007306"/>
    </source>
</evidence>
<dbReference type="Proteomes" id="UP000007306">
    <property type="component" value="Chromosome 4"/>
</dbReference>
<feature type="signal peptide" evidence="1">
    <location>
        <begin position="1"/>
        <end position="20"/>
    </location>
</feature>
<evidence type="ECO:0000313" key="2">
    <source>
        <dbReference type="EnsemblPlants" id="ORGLA04G0177000.1"/>
    </source>
</evidence>
<dbReference type="HOGENOM" id="CLU_2365780_0_0_1"/>
<keyword evidence="1" id="KW-0732">Signal</keyword>
<evidence type="ECO:0008006" key="4">
    <source>
        <dbReference type="Google" id="ProtNLM"/>
    </source>
</evidence>
<proteinExistence type="predicted"/>
<evidence type="ECO:0000256" key="1">
    <source>
        <dbReference type="SAM" id="SignalP"/>
    </source>
</evidence>
<organism evidence="2 3">
    <name type="scientific">Oryza glaberrima</name>
    <name type="common">African rice</name>
    <dbReference type="NCBI Taxonomy" id="4538"/>
    <lineage>
        <taxon>Eukaryota</taxon>
        <taxon>Viridiplantae</taxon>
        <taxon>Streptophyta</taxon>
        <taxon>Embryophyta</taxon>
        <taxon>Tracheophyta</taxon>
        <taxon>Spermatophyta</taxon>
        <taxon>Magnoliopsida</taxon>
        <taxon>Liliopsida</taxon>
        <taxon>Poales</taxon>
        <taxon>Poaceae</taxon>
        <taxon>BOP clade</taxon>
        <taxon>Oryzoideae</taxon>
        <taxon>Oryzeae</taxon>
        <taxon>Oryzinae</taxon>
        <taxon>Oryza</taxon>
    </lineage>
</organism>
<accession>I1PNK1</accession>
<reference evidence="2" key="1">
    <citation type="submission" date="2015-06" db="UniProtKB">
        <authorList>
            <consortium name="EnsemblPlants"/>
        </authorList>
    </citation>
    <scope>IDENTIFICATION</scope>
</reference>
<dbReference type="AlphaFoldDB" id="I1PNK1"/>
<keyword evidence="3" id="KW-1185">Reference proteome</keyword>
<protein>
    <recommendedName>
        <fullName evidence="4">DUF834 domain-containing protein</fullName>
    </recommendedName>
</protein>
<reference evidence="2 3" key="2">
    <citation type="submission" date="2018-04" db="EMBL/GenBank/DDBJ databases">
        <title>OglaRS2 (Oryza glaberrima Reference Sequence Version 2).</title>
        <authorList>
            <person name="Zhang J."/>
            <person name="Kudrna D."/>
            <person name="Lee S."/>
            <person name="Talag J."/>
            <person name="Rajasekar S."/>
            <person name="Wing R.A."/>
        </authorList>
    </citation>
    <scope>NUCLEOTIDE SEQUENCE [LARGE SCALE GENOMIC DNA]</scope>
    <source>
        <strain evidence="2 3">cv. IRGC 96717</strain>
    </source>
</reference>
<dbReference type="Gramene" id="ORGLA04G0177000.1">
    <property type="protein sequence ID" value="ORGLA04G0177000.1"/>
    <property type="gene ID" value="ORGLA04G0177000"/>
</dbReference>